<accession>A0A0X8G8A5</accession>
<evidence type="ECO:0000256" key="3">
    <source>
        <dbReference type="ARBA" id="ARBA00022723"/>
    </source>
</evidence>
<name>A0A0X8G8A5_9FLAO</name>
<dbReference type="Gene3D" id="1.10.3910.10">
    <property type="entry name" value="SP0561-like"/>
    <property type="match status" value="1"/>
</dbReference>
<proteinExistence type="predicted"/>
<dbReference type="InterPro" id="IPR038062">
    <property type="entry name" value="ScdA-like_N_sf"/>
</dbReference>
<keyword evidence="2" id="KW-0963">Cytoplasm</keyword>
<protein>
    <recommendedName>
        <fullName evidence="5">Hemerythrin-like domain-containing protein</fullName>
    </recommendedName>
</protein>
<dbReference type="Pfam" id="PF01814">
    <property type="entry name" value="Hemerythrin"/>
    <property type="match status" value="1"/>
</dbReference>
<evidence type="ECO:0000256" key="1">
    <source>
        <dbReference type="ARBA" id="ARBA00004496"/>
    </source>
</evidence>
<evidence type="ECO:0000256" key="4">
    <source>
        <dbReference type="ARBA" id="ARBA00023004"/>
    </source>
</evidence>
<dbReference type="InterPro" id="IPR012312">
    <property type="entry name" value="Hemerythrin-like"/>
</dbReference>
<dbReference type="InterPro" id="IPR019903">
    <property type="entry name" value="RIC_family"/>
</dbReference>
<keyword evidence="3" id="KW-0479">Metal-binding</keyword>
<dbReference type="Pfam" id="PF04405">
    <property type="entry name" value="ScdA_N"/>
    <property type="match status" value="1"/>
</dbReference>
<dbReference type="EMBL" id="CP013355">
    <property type="protein sequence ID" value="AMC11868.1"/>
    <property type="molecule type" value="Genomic_DNA"/>
</dbReference>
<dbReference type="OrthoDB" id="9797132at2"/>
<dbReference type="RefSeq" id="WP_068210469.1">
    <property type="nucleotide sequence ID" value="NZ_CP013355.1"/>
</dbReference>
<dbReference type="STRING" id="1622118.Lupro_11595"/>
<organism evidence="6 7">
    <name type="scientific">Lutibacter profundi</name>
    <dbReference type="NCBI Taxonomy" id="1622118"/>
    <lineage>
        <taxon>Bacteria</taxon>
        <taxon>Pseudomonadati</taxon>
        <taxon>Bacteroidota</taxon>
        <taxon>Flavobacteriia</taxon>
        <taxon>Flavobacteriales</taxon>
        <taxon>Flavobacteriaceae</taxon>
        <taxon>Lutibacter</taxon>
    </lineage>
</organism>
<keyword evidence="7" id="KW-1185">Reference proteome</keyword>
<dbReference type="PANTHER" id="PTHR36438">
    <property type="entry name" value="IRON-SULFUR CLUSTER REPAIR PROTEIN YTFE"/>
    <property type="match status" value="1"/>
</dbReference>
<comment type="subcellular location">
    <subcellularLocation>
        <location evidence="1">Cytoplasm</location>
    </subcellularLocation>
</comment>
<dbReference type="PANTHER" id="PTHR36438:SF1">
    <property type="entry name" value="IRON-SULFUR CLUSTER REPAIR PROTEIN YTFE"/>
    <property type="match status" value="1"/>
</dbReference>
<dbReference type="AlphaFoldDB" id="A0A0X8G8A5"/>
<dbReference type="GO" id="GO:0046872">
    <property type="term" value="F:metal ion binding"/>
    <property type="evidence" value="ECO:0007669"/>
    <property type="project" value="UniProtKB-KW"/>
</dbReference>
<dbReference type="Proteomes" id="UP000059672">
    <property type="component" value="Chromosome"/>
</dbReference>
<feature type="domain" description="Hemerythrin-like" evidence="5">
    <location>
        <begin position="86"/>
        <end position="224"/>
    </location>
</feature>
<dbReference type="Gene3D" id="1.20.120.520">
    <property type="entry name" value="nmb1532 protein domain like"/>
    <property type="match status" value="1"/>
</dbReference>
<gene>
    <name evidence="6" type="ORF">Lupro_11595</name>
</gene>
<dbReference type="KEGG" id="lut:Lupro_11595"/>
<evidence type="ECO:0000313" key="6">
    <source>
        <dbReference type="EMBL" id="AMC11868.1"/>
    </source>
</evidence>
<reference evidence="6 7" key="2">
    <citation type="journal article" date="2016" name="Int. J. Syst. Evol. Microbiol.">
        <title>Lutibacter profundi sp. nov., isolated from a deep-sea hydrothermal system on the Arctic Mid-Ocean Ridge and emended description of the genus Lutibacter.</title>
        <authorList>
            <person name="Le Moine Bauer S."/>
            <person name="Roalkvam I."/>
            <person name="Steen I.H."/>
            <person name="Dahle H."/>
        </authorList>
    </citation>
    <scope>NUCLEOTIDE SEQUENCE [LARGE SCALE GENOMIC DNA]</scope>
    <source>
        <strain evidence="6 7">LP1</strain>
    </source>
</reference>
<evidence type="ECO:0000259" key="5">
    <source>
        <dbReference type="Pfam" id="PF01814"/>
    </source>
</evidence>
<dbReference type="GO" id="GO:0005737">
    <property type="term" value="C:cytoplasm"/>
    <property type="evidence" value="ECO:0007669"/>
    <property type="project" value="UniProtKB-SubCell"/>
</dbReference>
<evidence type="ECO:0000256" key="2">
    <source>
        <dbReference type="ARBA" id="ARBA00022490"/>
    </source>
</evidence>
<sequence length="231" mass="26611">MDIYKEQTVAEVVSGNVGADHVFSKYNIDFCCGGNVTLEKACQEKGITFEVLKKEIETLVNSISNETNFSEMDEISIINYAQNVFHNYFKENIPLVSALALKVAEVHWKQHKEVIEINNLFNQIVPELNEQMAAEEKNLFPILKKETLQRKETELKSVVKTTQNMENVDKQIGVVFKRLANLTNSYTPPVGACNTFKLLYEKLHEVELKLHNYMHFEINILFPRVLKKLKS</sequence>
<keyword evidence="4" id="KW-0408">Iron</keyword>
<evidence type="ECO:0000313" key="7">
    <source>
        <dbReference type="Proteomes" id="UP000059672"/>
    </source>
</evidence>
<reference evidence="7" key="1">
    <citation type="submission" date="2015-12" db="EMBL/GenBank/DDBJ databases">
        <title>Complete genome sequence of Lutibacter profundus strain LP1.</title>
        <authorList>
            <person name="Wissuwa J."/>
            <person name="Le Moine Bauer S."/>
            <person name="Stokke R."/>
            <person name="Dahle H."/>
            <person name="Steen I.H."/>
        </authorList>
    </citation>
    <scope>NUCLEOTIDE SEQUENCE [LARGE SCALE GENOMIC DNA]</scope>
    <source>
        <strain evidence="7">LP1</strain>
    </source>
</reference>